<comment type="similarity">
    <text evidence="1 2">Belongs to the RNase T2 family.</text>
</comment>
<reference evidence="3 4" key="1">
    <citation type="submission" date="2016-06" db="EMBL/GenBank/DDBJ databases">
        <title>Evolution of pathogenesis and genome organization in the Tremellales.</title>
        <authorList>
            <person name="Cuomo C."/>
            <person name="Litvintseva A."/>
            <person name="Heitman J."/>
            <person name="Chen Y."/>
            <person name="Sun S."/>
            <person name="Springer D."/>
            <person name="Dromer F."/>
            <person name="Young S."/>
            <person name="Zeng Q."/>
            <person name="Chapman S."/>
            <person name="Gujja S."/>
            <person name="Saif S."/>
            <person name="Birren B."/>
        </authorList>
    </citation>
    <scope>NUCLEOTIDE SEQUENCE [LARGE SCALE GENOMIC DNA]</scope>
    <source>
        <strain evidence="3 4">ATCC 28783</strain>
    </source>
</reference>
<dbReference type="InterPro" id="IPR001568">
    <property type="entry name" value="RNase_T2-like"/>
</dbReference>
<organism evidence="3 4">
    <name type="scientific">Tremella mesenterica</name>
    <name type="common">Jelly fungus</name>
    <dbReference type="NCBI Taxonomy" id="5217"/>
    <lineage>
        <taxon>Eukaryota</taxon>
        <taxon>Fungi</taxon>
        <taxon>Dikarya</taxon>
        <taxon>Basidiomycota</taxon>
        <taxon>Agaricomycotina</taxon>
        <taxon>Tremellomycetes</taxon>
        <taxon>Tremellales</taxon>
        <taxon>Tremellaceae</taxon>
        <taxon>Tremella</taxon>
    </lineage>
</organism>
<dbReference type="OrthoDB" id="435754at2759"/>
<proteinExistence type="inferred from homology"/>
<dbReference type="Proteomes" id="UP000289152">
    <property type="component" value="Unassembled WGS sequence"/>
</dbReference>
<accession>A0A4Q1BDS1</accession>
<keyword evidence="4" id="KW-1185">Reference proteome</keyword>
<dbReference type="STRING" id="5217.A0A4Q1BDS1"/>
<dbReference type="VEuPathDB" id="FungiDB:TREMEDRAFT_68158"/>
<dbReference type="EMBL" id="SDIL01000098">
    <property type="protein sequence ID" value="RXK36427.1"/>
    <property type="molecule type" value="Genomic_DNA"/>
</dbReference>
<dbReference type="GO" id="GO:0003723">
    <property type="term" value="F:RNA binding"/>
    <property type="evidence" value="ECO:0007669"/>
    <property type="project" value="InterPro"/>
</dbReference>
<gene>
    <name evidence="3" type="ORF">M231_06330</name>
</gene>
<evidence type="ECO:0000313" key="4">
    <source>
        <dbReference type="Proteomes" id="UP000289152"/>
    </source>
</evidence>
<evidence type="ECO:0000256" key="2">
    <source>
        <dbReference type="RuleBase" id="RU004328"/>
    </source>
</evidence>
<comment type="caution">
    <text evidence="3">The sequence shown here is derived from an EMBL/GenBank/DDBJ whole genome shotgun (WGS) entry which is preliminary data.</text>
</comment>
<name>A0A4Q1BDS1_TREME</name>
<dbReference type="InParanoid" id="A0A4Q1BDS1"/>
<dbReference type="InterPro" id="IPR036430">
    <property type="entry name" value="RNase_T2-like_sf"/>
</dbReference>
<evidence type="ECO:0000256" key="1">
    <source>
        <dbReference type="ARBA" id="ARBA00007469"/>
    </source>
</evidence>
<dbReference type="SUPFAM" id="SSF55895">
    <property type="entry name" value="Ribonuclease Rh-like"/>
    <property type="match status" value="1"/>
</dbReference>
<dbReference type="Pfam" id="PF00445">
    <property type="entry name" value="Ribonuclease_T2"/>
    <property type="match status" value="1"/>
</dbReference>
<protein>
    <submittedName>
        <fullName evidence="3">Uncharacterized protein</fullName>
    </submittedName>
</protein>
<sequence>MWALSLLLATGVTATDLISCSPQAAKAHPCAVPHPGGLMVFRQRFEPDVGGDQGSWGIDGLQVLDCQNQHELNATNAEPFAPTYDHEHIASFTHRSELFGGEESVLRAEAEWAQSEVGEGVEEVQERTWNTAGRWISTFAPSCSPARREGDEVASFFHTLHLLHGRFPTAKLLSDADITPSADTTYSLSELIAALTFNDYKPMVTCVNHTLSTILWPLNVGGKFQENNFIPSSKFSLQSTCPSEGIIYPPSTTLPPMTTSYTWDPLTRPTPRPITLSYDESKVYTPGLELNPKRLRAFKDYEEERLEEKESKVIRQYPRDEL</sequence>
<dbReference type="GO" id="GO:0033897">
    <property type="term" value="F:ribonuclease T2 activity"/>
    <property type="evidence" value="ECO:0007669"/>
    <property type="project" value="InterPro"/>
</dbReference>
<dbReference type="AlphaFoldDB" id="A0A4Q1BDS1"/>
<dbReference type="Gene3D" id="3.90.730.10">
    <property type="entry name" value="Ribonuclease T2-like"/>
    <property type="match status" value="1"/>
</dbReference>
<evidence type="ECO:0000313" key="3">
    <source>
        <dbReference type="EMBL" id="RXK36427.1"/>
    </source>
</evidence>